<dbReference type="AlphaFoldDB" id="A0A7V2ZJN9"/>
<feature type="domain" description="Fibronectin type-III" evidence="2">
    <location>
        <begin position="583"/>
        <end position="662"/>
    </location>
</feature>
<accession>A0A7V2ZJN9</accession>
<dbReference type="EMBL" id="DSUJ01000008">
    <property type="protein sequence ID" value="HFI91197.1"/>
    <property type="molecule type" value="Genomic_DNA"/>
</dbReference>
<dbReference type="SUPFAM" id="SSF49265">
    <property type="entry name" value="Fibronectin type III"/>
    <property type="match status" value="2"/>
</dbReference>
<feature type="chain" id="PRO_5031439790" description="Fibronectin type-III domain-containing protein" evidence="1">
    <location>
        <begin position="22"/>
        <end position="673"/>
    </location>
</feature>
<keyword evidence="1" id="KW-0732">Signal</keyword>
<comment type="caution">
    <text evidence="3">The sequence shown here is derived from an EMBL/GenBank/DDBJ whole genome shotgun (WGS) entry which is preliminary data.</text>
</comment>
<protein>
    <recommendedName>
        <fullName evidence="2">Fibronectin type-III domain-containing protein</fullName>
    </recommendedName>
</protein>
<evidence type="ECO:0000256" key="1">
    <source>
        <dbReference type="SAM" id="SignalP"/>
    </source>
</evidence>
<name>A0A7V2ZJN9_9BACT</name>
<proteinExistence type="predicted"/>
<sequence>MKLKLFLIILSAILIADSKFAQQNYENMAFAGPNGIFVNTGSEIPFSASGKIILFKYKIERSLANQNNWLEVTQLSAPENYSSFLNNIYTLNQQLKDSIPASVLPLELIWKKAKQFERLDSLKYLGNPLIIRMALGVTYLDKEISPNQKYVYKITKLDRDGNSIESFTTNAVSFPGKYQNNLFTIFSKDASDKFIRLTWKADAANSPARFNVFRRENFQDNFILINPVLIYNSDENQIVVTIVDSLVQKNNTYEYYVLPLDYYQNEGTASDTVTLPAFSFNKIFPPYNIKVEGDDSLDGLKLSWSFDNKNDITSLKIFRSVYSEKDFKEIAEVTGFDSIYFDRTAEPMIKYFYYFQINDQFGEVPLSSAKVFGLYQSKQIPPPPFYLHTDSTLTGVKLIWNKPDEYVNTYHIYRNFGNDEILSELSSIKSSDSVIQFIDTTSTLKGDKIYYYSVRAENTSGRLSNFSDTVQVFPKVKAIITTPKLLKGYTLDGKVFLYWENLFAENQNLEGYKVFRKNKAFNISNENFVALFDSLLSPKQNNYVDTSCIAGNDYEYTVKSYDISGAESEYSPYIEITLPTDPVLPPSGLTITNRDNGILIQWDPLISNKIKNVKIFRYERGSEPIQIGNVNADEFQFLDTSTIKDNLYFYFIISVDNYGSESNRSEELGIRRL</sequence>
<dbReference type="InterPro" id="IPR003961">
    <property type="entry name" value="FN3_dom"/>
</dbReference>
<dbReference type="Gene3D" id="2.60.40.10">
    <property type="entry name" value="Immunoglobulins"/>
    <property type="match status" value="5"/>
</dbReference>
<dbReference type="InterPro" id="IPR036116">
    <property type="entry name" value="FN3_sf"/>
</dbReference>
<dbReference type="CDD" id="cd00063">
    <property type="entry name" value="FN3"/>
    <property type="match status" value="1"/>
</dbReference>
<feature type="signal peptide" evidence="1">
    <location>
        <begin position="1"/>
        <end position="21"/>
    </location>
</feature>
<dbReference type="InterPro" id="IPR013783">
    <property type="entry name" value="Ig-like_fold"/>
</dbReference>
<dbReference type="SMART" id="SM00060">
    <property type="entry name" value="FN3"/>
    <property type="match status" value="2"/>
</dbReference>
<reference evidence="3" key="1">
    <citation type="journal article" date="2020" name="mSystems">
        <title>Genome- and Community-Level Interaction Insights into Carbon Utilization and Element Cycling Functions of Hydrothermarchaeota in Hydrothermal Sediment.</title>
        <authorList>
            <person name="Zhou Z."/>
            <person name="Liu Y."/>
            <person name="Xu W."/>
            <person name="Pan J."/>
            <person name="Luo Z.H."/>
            <person name="Li M."/>
        </authorList>
    </citation>
    <scope>NUCLEOTIDE SEQUENCE [LARGE SCALE GENOMIC DNA]</scope>
    <source>
        <strain evidence="3">SpSt-479</strain>
    </source>
</reference>
<evidence type="ECO:0000313" key="3">
    <source>
        <dbReference type="EMBL" id="HFI91197.1"/>
    </source>
</evidence>
<gene>
    <name evidence="3" type="ORF">ENS31_06640</name>
</gene>
<feature type="domain" description="Fibronectin type-III" evidence="2">
    <location>
        <begin position="381"/>
        <end position="464"/>
    </location>
</feature>
<evidence type="ECO:0000259" key="2">
    <source>
        <dbReference type="SMART" id="SM00060"/>
    </source>
</evidence>
<organism evidence="3">
    <name type="scientific">Ignavibacterium album</name>
    <dbReference type="NCBI Taxonomy" id="591197"/>
    <lineage>
        <taxon>Bacteria</taxon>
        <taxon>Pseudomonadati</taxon>
        <taxon>Ignavibacteriota</taxon>
        <taxon>Ignavibacteria</taxon>
        <taxon>Ignavibacteriales</taxon>
        <taxon>Ignavibacteriaceae</taxon>
        <taxon>Ignavibacterium</taxon>
    </lineage>
</organism>